<dbReference type="Proteomes" id="UP001595704">
    <property type="component" value="Unassembled WGS sequence"/>
</dbReference>
<accession>A0ABV7UN70</accession>
<proteinExistence type="predicted"/>
<sequence length="65" mass="6968">MLELNRRTGEVTELTSNMLVKDQSPAMIARVKKAHDAVMAVDARAGSAPSEQDCKDVDAIIGALK</sequence>
<dbReference type="EMBL" id="JBHRYC010000107">
    <property type="protein sequence ID" value="MFC3639864.1"/>
    <property type="molecule type" value="Genomic_DNA"/>
</dbReference>
<name>A0ABV7UN70_9HYPH</name>
<keyword evidence="2" id="KW-1185">Reference proteome</keyword>
<protein>
    <submittedName>
        <fullName evidence="1">Uncharacterized protein</fullName>
    </submittedName>
</protein>
<evidence type="ECO:0000313" key="1">
    <source>
        <dbReference type="EMBL" id="MFC3639864.1"/>
    </source>
</evidence>
<gene>
    <name evidence="1" type="ORF">ACFONL_21205</name>
</gene>
<reference evidence="2" key="1">
    <citation type="journal article" date="2019" name="Int. J. Syst. Evol. Microbiol.">
        <title>The Global Catalogue of Microorganisms (GCM) 10K type strain sequencing project: providing services to taxonomists for standard genome sequencing and annotation.</title>
        <authorList>
            <consortium name="The Broad Institute Genomics Platform"/>
            <consortium name="The Broad Institute Genome Sequencing Center for Infectious Disease"/>
            <person name="Wu L."/>
            <person name="Ma J."/>
        </authorList>
    </citation>
    <scope>NUCLEOTIDE SEQUENCE [LARGE SCALE GENOMIC DNA]</scope>
    <source>
        <strain evidence="2">KCTC 42282</strain>
    </source>
</reference>
<comment type="caution">
    <text evidence="1">The sequence shown here is derived from an EMBL/GenBank/DDBJ whole genome shotgun (WGS) entry which is preliminary data.</text>
</comment>
<evidence type="ECO:0000313" key="2">
    <source>
        <dbReference type="Proteomes" id="UP001595704"/>
    </source>
</evidence>
<organism evidence="1 2">
    <name type="scientific">Camelimonas fluminis</name>
    <dbReference type="NCBI Taxonomy" id="1576911"/>
    <lineage>
        <taxon>Bacteria</taxon>
        <taxon>Pseudomonadati</taxon>
        <taxon>Pseudomonadota</taxon>
        <taxon>Alphaproteobacteria</taxon>
        <taxon>Hyphomicrobiales</taxon>
        <taxon>Chelatococcaceae</taxon>
        <taxon>Camelimonas</taxon>
    </lineage>
</organism>